<name>A0A941EPR8_9ACTN</name>
<organism evidence="3 4">
    <name type="scientific">Actinospica durhamensis</name>
    <dbReference type="NCBI Taxonomy" id="1508375"/>
    <lineage>
        <taxon>Bacteria</taxon>
        <taxon>Bacillati</taxon>
        <taxon>Actinomycetota</taxon>
        <taxon>Actinomycetes</taxon>
        <taxon>Catenulisporales</taxon>
        <taxon>Actinospicaceae</taxon>
        <taxon>Actinospica</taxon>
    </lineage>
</organism>
<dbReference type="Pfam" id="PF03781">
    <property type="entry name" value="FGE-sulfatase"/>
    <property type="match status" value="1"/>
</dbReference>
<evidence type="ECO:0000259" key="2">
    <source>
        <dbReference type="Pfam" id="PF03781"/>
    </source>
</evidence>
<dbReference type="InterPro" id="IPR051043">
    <property type="entry name" value="Sulfatase_Mod_Factor_Kinase"/>
</dbReference>
<dbReference type="InterPro" id="IPR005532">
    <property type="entry name" value="SUMF_dom"/>
</dbReference>
<protein>
    <submittedName>
        <fullName evidence="3">Formylglycine-generating enzyme family protein</fullName>
    </submittedName>
</protein>
<reference evidence="3" key="1">
    <citation type="submission" date="2021-04" db="EMBL/GenBank/DDBJ databases">
        <title>Genome based classification of Actinospica acidithermotolerans sp. nov., an actinobacterium isolated from an Indonesian hot spring.</title>
        <authorList>
            <person name="Kusuma A.B."/>
            <person name="Putra K.E."/>
            <person name="Nafisah S."/>
            <person name="Loh J."/>
            <person name="Nouioui I."/>
            <person name="Goodfellow M."/>
        </authorList>
    </citation>
    <scope>NUCLEOTIDE SEQUENCE</scope>
    <source>
        <strain evidence="3">CSCA 57</strain>
    </source>
</reference>
<dbReference type="PANTHER" id="PTHR23150">
    <property type="entry name" value="SULFATASE MODIFYING FACTOR 1, 2"/>
    <property type="match status" value="1"/>
</dbReference>
<feature type="domain" description="Sulfatase-modifying factor enzyme-like" evidence="2">
    <location>
        <begin position="28"/>
        <end position="319"/>
    </location>
</feature>
<dbReference type="EMBL" id="JAGSOG010000019">
    <property type="protein sequence ID" value="MBR7832914.1"/>
    <property type="molecule type" value="Genomic_DNA"/>
</dbReference>
<dbReference type="Proteomes" id="UP000675781">
    <property type="component" value="Unassembled WGS sequence"/>
</dbReference>
<proteinExistence type="predicted"/>
<evidence type="ECO:0000256" key="1">
    <source>
        <dbReference type="SAM" id="MobiDB-lite"/>
    </source>
</evidence>
<feature type="region of interest" description="Disordered" evidence="1">
    <location>
        <begin position="1"/>
        <end position="28"/>
    </location>
</feature>
<dbReference type="GO" id="GO:0120147">
    <property type="term" value="F:formylglycine-generating oxidase activity"/>
    <property type="evidence" value="ECO:0007669"/>
    <property type="project" value="TreeGrafter"/>
</dbReference>
<comment type="caution">
    <text evidence="3">The sequence shown here is derived from an EMBL/GenBank/DDBJ whole genome shotgun (WGS) entry which is preliminary data.</text>
</comment>
<dbReference type="Gene3D" id="3.90.1580.10">
    <property type="entry name" value="paralog of FGE (formylglycine-generating enzyme)"/>
    <property type="match status" value="1"/>
</dbReference>
<evidence type="ECO:0000313" key="4">
    <source>
        <dbReference type="Proteomes" id="UP000675781"/>
    </source>
</evidence>
<keyword evidence="4" id="KW-1185">Reference proteome</keyword>
<feature type="compositionally biased region" description="Basic and acidic residues" evidence="1">
    <location>
        <begin position="15"/>
        <end position="28"/>
    </location>
</feature>
<dbReference type="InterPro" id="IPR042095">
    <property type="entry name" value="SUMF_sf"/>
</dbReference>
<feature type="compositionally biased region" description="Pro residues" evidence="1">
    <location>
        <begin position="1"/>
        <end position="10"/>
    </location>
</feature>
<dbReference type="SUPFAM" id="SSF56436">
    <property type="entry name" value="C-type lectin-like"/>
    <property type="match status" value="1"/>
</dbReference>
<evidence type="ECO:0000313" key="3">
    <source>
        <dbReference type="EMBL" id="MBR7832914.1"/>
    </source>
</evidence>
<dbReference type="PANTHER" id="PTHR23150:SF19">
    <property type="entry name" value="FORMYLGLYCINE-GENERATING ENZYME"/>
    <property type="match status" value="1"/>
</dbReference>
<accession>A0A941EPR8</accession>
<dbReference type="AlphaFoldDB" id="A0A941EPR8"/>
<gene>
    <name evidence="3" type="ORF">KDL01_06550</name>
</gene>
<sequence length="328" mass="35522">MLDPCAPPAPAAAGRGERTKGTEGARDTKDMVWIPAGRFLMGSDAFYPEERPEREARVEGFFIDTTPVTVAAFRRFVKATGHTTMAERAPDPAAYPDADPALLVPGSLVFTPTPGPVALDDFRQWWRYQPGANWRHTEGPGSTLHGRERHPVTHIAYSDARAYAAWAGKQLPTEAEWEYAARGGLRGATYAWGDEPTVGGRRMANTFQGRFPWQADTRSGRPGTTPAGSYPPNGYGLLDMIGNVWEWTADPYPTGQDAPPAPVSGCCGTAESPADALAQRVIKGGSHLCAPEYCLRYRPAARQGESEDTSTCHLGFRCVVRTDPDAGV</sequence>
<dbReference type="InterPro" id="IPR016187">
    <property type="entry name" value="CTDL_fold"/>
</dbReference>